<evidence type="ECO:0000256" key="5">
    <source>
        <dbReference type="ARBA" id="ARBA00022917"/>
    </source>
</evidence>
<dbReference type="InterPro" id="IPR009080">
    <property type="entry name" value="tRNAsynth_Ia_anticodon-bd"/>
</dbReference>
<proteinExistence type="inferred from homology"/>
<evidence type="ECO:0000256" key="6">
    <source>
        <dbReference type="ARBA" id="ARBA00023146"/>
    </source>
</evidence>
<evidence type="ECO:0000256" key="7">
    <source>
        <dbReference type="RuleBase" id="RU363039"/>
    </source>
</evidence>
<comment type="caution">
    <text evidence="9">The sequence shown here is derived from an EMBL/GenBank/DDBJ whole genome shotgun (WGS) entry which is preliminary data.</text>
</comment>
<dbReference type="InterPro" id="IPR014729">
    <property type="entry name" value="Rossmann-like_a/b/a_fold"/>
</dbReference>
<name>A0A8H7ZWZ2_9FUNG</name>
<dbReference type="PANTHER" id="PTHR43326">
    <property type="entry name" value="METHIONYL-TRNA SYNTHETASE"/>
    <property type="match status" value="1"/>
</dbReference>
<dbReference type="InterPro" id="IPR023457">
    <property type="entry name" value="Met-tRNA_synth_2"/>
</dbReference>
<dbReference type="InterPro" id="IPR015413">
    <property type="entry name" value="Methionyl/Leucyl_tRNA_Synth"/>
</dbReference>
<dbReference type="EMBL" id="JAEFCI010004499">
    <property type="protein sequence ID" value="KAG5460905.1"/>
    <property type="molecule type" value="Genomic_DNA"/>
</dbReference>
<dbReference type="Gene3D" id="3.40.50.620">
    <property type="entry name" value="HUPs"/>
    <property type="match status" value="1"/>
</dbReference>
<dbReference type="GO" id="GO:0005524">
    <property type="term" value="F:ATP binding"/>
    <property type="evidence" value="ECO:0007669"/>
    <property type="project" value="UniProtKB-KW"/>
</dbReference>
<dbReference type="Pfam" id="PF09334">
    <property type="entry name" value="tRNA-synt_1g"/>
    <property type="match status" value="1"/>
</dbReference>
<dbReference type="GO" id="GO:0006431">
    <property type="term" value="P:methionyl-tRNA aminoacylation"/>
    <property type="evidence" value="ECO:0007669"/>
    <property type="project" value="TreeGrafter"/>
</dbReference>
<reference evidence="9 10" key="1">
    <citation type="journal article" name="Sci. Rep.">
        <title>Genome-scale phylogenetic analyses confirm Olpidium as the closest living zoosporic fungus to the non-flagellated, terrestrial fungi.</title>
        <authorList>
            <person name="Chang Y."/>
            <person name="Rochon D."/>
            <person name="Sekimoto S."/>
            <person name="Wang Y."/>
            <person name="Chovatia M."/>
            <person name="Sandor L."/>
            <person name="Salamov A."/>
            <person name="Grigoriev I.V."/>
            <person name="Stajich J.E."/>
            <person name="Spatafora J.W."/>
        </authorList>
    </citation>
    <scope>NUCLEOTIDE SEQUENCE [LARGE SCALE GENOMIC DNA]</scope>
    <source>
        <strain evidence="9">S191</strain>
    </source>
</reference>
<keyword evidence="2 7" id="KW-0436">Ligase</keyword>
<keyword evidence="6 7" id="KW-0030">Aminoacyl-tRNA synthetase</keyword>
<dbReference type="PANTHER" id="PTHR43326:SF1">
    <property type="entry name" value="METHIONINE--TRNA LIGASE, MITOCHONDRIAL"/>
    <property type="match status" value="1"/>
</dbReference>
<keyword evidence="10" id="KW-1185">Reference proteome</keyword>
<dbReference type="GO" id="GO:0004825">
    <property type="term" value="F:methionine-tRNA ligase activity"/>
    <property type="evidence" value="ECO:0007669"/>
    <property type="project" value="InterPro"/>
</dbReference>
<protein>
    <recommendedName>
        <fullName evidence="8">Methionyl/Leucyl tRNA synthetase domain-containing protein</fullName>
    </recommendedName>
</protein>
<comment type="similarity">
    <text evidence="1 7">Belongs to the class-I aminoacyl-tRNA synthetase family.</text>
</comment>
<keyword evidence="5 7" id="KW-0648">Protein biosynthesis</keyword>
<dbReference type="SUPFAM" id="SSF52374">
    <property type="entry name" value="Nucleotidylyl transferase"/>
    <property type="match status" value="1"/>
</dbReference>
<evidence type="ECO:0000313" key="9">
    <source>
        <dbReference type="EMBL" id="KAG5460905.1"/>
    </source>
</evidence>
<dbReference type="OrthoDB" id="24670at2759"/>
<keyword evidence="4 7" id="KW-0067">ATP-binding</keyword>
<gene>
    <name evidence="9" type="ORF">BJ554DRAFT_6993</name>
</gene>
<sequence length="355" mass="39998">MPNQVTTVLDPSTGKKCTVRTGRLAGTSFSGSAYRAVRTKMAIGSGHLVEWASEVTYKFRLSKFTDDLRRWLSDTPEDALASYLTVSGYPDFGSEAGLSPTSPWPADVHIVGKDILRFHAIYWPAFLLAAALPLPRRIVAHAHWMMDHHKMSKSRGNVVDPFAELELYGAETVRLYLMRFGPMANDCSRWYLARFLRALMRIVFYLFPFLDYDRAELAVRYKKDLQAQVGNLLQRTTSVAVNPNQVYPAKPSQICHEDDILFREKTAPWDLAKRRDQDPSTGLRLRQVLYHALEVLRVSGTFLQAVLPCKAETLLDRLGVPRDRRGAADATLDSLADDGERDLGDRGAVLFPPIK</sequence>
<evidence type="ECO:0000259" key="8">
    <source>
        <dbReference type="Pfam" id="PF09334"/>
    </source>
</evidence>
<organism evidence="9 10">
    <name type="scientific">Olpidium bornovanus</name>
    <dbReference type="NCBI Taxonomy" id="278681"/>
    <lineage>
        <taxon>Eukaryota</taxon>
        <taxon>Fungi</taxon>
        <taxon>Fungi incertae sedis</taxon>
        <taxon>Olpidiomycota</taxon>
        <taxon>Olpidiomycotina</taxon>
        <taxon>Olpidiomycetes</taxon>
        <taxon>Olpidiales</taxon>
        <taxon>Olpidiaceae</taxon>
        <taxon>Olpidium</taxon>
    </lineage>
</organism>
<dbReference type="Proteomes" id="UP000673691">
    <property type="component" value="Unassembled WGS sequence"/>
</dbReference>
<evidence type="ECO:0000313" key="10">
    <source>
        <dbReference type="Proteomes" id="UP000673691"/>
    </source>
</evidence>
<keyword evidence="3 7" id="KW-0547">Nucleotide-binding</keyword>
<evidence type="ECO:0000256" key="3">
    <source>
        <dbReference type="ARBA" id="ARBA00022741"/>
    </source>
</evidence>
<feature type="domain" description="Methionyl/Leucyl tRNA synthetase" evidence="8">
    <location>
        <begin position="78"/>
        <end position="188"/>
    </location>
</feature>
<dbReference type="SUPFAM" id="SSF47323">
    <property type="entry name" value="Anticodon-binding domain of a subclass of class I aminoacyl-tRNA synthetases"/>
    <property type="match status" value="1"/>
</dbReference>
<evidence type="ECO:0000256" key="1">
    <source>
        <dbReference type="ARBA" id="ARBA00005594"/>
    </source>
</evidence>
<dbReference type="AlphaFoldDB" id="A0A8H7ZWZ2"/>
<evidence type="ECO:0000256" key="2">
    <source>
        <dbReference type="ARBA" id="ARBA00022598"/>
    </source>
</evidence>
<accession>A0A8H7ZWZ2</accession>
<dbReference type="Gene3D" id="2.170.220.10">
    <property type="match status" value="1"/>
</dbReference>
<evidence type="ECO:0000256" key="4">
    <source>
        <dbReference type="ARBA" id="ARBA00022840"/>
    </source>
</evidence>
<dbReference type="Gene3D" id="1.10.730.10">
    <property type="entry name" value="Isoleucyl-tRNA Synthetase, Domain 1"/>
    <property type="match status" value="1"/>
</dbReference>